<gene>
    <name evidence="3" type="primary">LOC113396931</name>
</gene>
<organism evidence="2 3">
    <name type="scientific">Vanessa tameamea</name>
    <name type="common">Kamehameha butterfly</name>
    <dbReference type="NCBI Taxonomy" id="334116"/>
    <lineage>
        <taxon>Eukaryota</taxon>
        <taxon>Metazoa</taxon>
        <taxon>Ecdysozoa</taxon>
        <taxon>Arthropoda</taxon>
        <taxon>Hexapoda</taxon>
        <taxon>Insecta</taxon>
        <taxon>Pterygota</taxon>
        <taxon>Neoptera</taxon>
        <taxon>Endopterygota</taxon>
        <taxon>Lepidoptera</taxon>
        <taxon>Glossata</taxon>
        <taxon>Ditrysia</taxon>
        <taxon>Papilionoidea</taxon>
        <taxon>Nymphalidae</taxon>
        <taxon>Nymphalinae</taxon>
        <taxon>Vanessa</taxon>
    </lineage>
</organism>
<accession>A0ABM4AKR8</accession>
<feature type="compositionally biased region" description="Basic and acidic residues" evidence="1">
    <location>
        <begin position="115"/>
        <end position="127"/>
    </location>
</feature>
<feature type="region of interest" description="Disordered" evidence="1">
    <location>
        <begin position="113"/>
        <end position="144"/>
    </location>
</feature>
<proteinExistence type="predicted"/>
<dbReference type="RefSeq" id="XP_064071901.1">
    <property type="nucleotide sequence ID" value="XM_064215831.1"/>
</dbReference>
<name>A0ABM4AKR8_VANTA</name>
<evidence type="ECO:0000256" key="1">
    <source>
        <dbReference type="SAM" id="MobiDB-lite"/>
    </source>
</evidence>
<dbReference type="GeneID" id="113396931"/>
<keyword evidence="2" id="KW-1185">Reference proteome</keyword>
<evidence type="ECO:0000313" key="2">
    <source>
        <dbReference type="Proteomes" id="UP001652626"/>
    </source>
</evidence>
<reference evidence="3" key="1">
    <citation type="submission" date="2025-08" db="UniProtKB">
        <authorList>
            <consortium name="RefSeq"/>
        </authorList>
    </citation>
    <scope>IDENTIFICATION</scope>
    <source>
        <tissue evidence="3">Whole body</tissue>
    </source>
</reference>
<feature type="compositionally biased region" description="Polar residues" evidence="1">
    <location>
        <begin position="129"/>
        <end position="142"/>
    </location>
</feature>
<evidence type="ECO:0000313" key="3">
    <source>
        <dbReference type="RefSeq" id="XP_064071901.1"/>
    </source>
</evidence>
<dbReference type="Proteomes" id="UP001652626">
    <property type="component" value="Chromosome 9"/>
</dbReference>
<sequence length="290" mass="34015">MDFVNSFDLDSANEKCNRVRSWYLYEQYRSLEKNQLDAVQRLKKKSYQDKILKQELSERRARRRLCDQFGLCQSEPKLDRSIRSVPSNVYLNDDELYESFSELHDEYELENYEDNNSHDSETSKENEDFTSVANTKQANPPSLNGVAKNIAIDKVDNDIREELETVKKNIAENITLQLETVKENIECLEKYAKLNDEEQISDVDDVILNICVESDVNDLSNYKFKNAKKDNSMQKMWSNFVDFAYKMINLNHGNCYNDYSSQILIAVLACDVLLRGVSRMYLRFTDKIYK</sequence>
<protein>
    <submittedName>
        <fullName evidence="3">Uncharacterized protein LOC113396931</fullName>
    </submittedName>
</protein>